<keyword evidence="2" id="KW-1185">Reference proteome</keyword>
<dbReference type="AlphaFoldDB" id="A0AAE1EJ93"/>
<accession>A0AAE1EJ93</accession>
<evidence type="ECO:0000313" key="2">
    <source>
        <dbReference type="Proteomes" id="UP001286313"/>
    </source>
</evidence>
<dbReference type="EMBL" id="JAWQEG010007959">
    <property type="protein sequence ID" value="KAK3851306.1"/>
    <property type="molecule type" value="Genomic_DNA"/>
</dbReference>
<comment type="caution">
    <text evidence="1">The sequence shown here is derived from an EMBL/GenBank/DDBJ whole genome shotgun (WGS) entry which is preliminary data.</text>
</comment>
<proteinExistence type="predicted"/>
<organism evidence="1 2">
    <name type="scientific">Petrolisthes cinctipes</name>
    <name type="common">Flat porcelain crab</name>
    <dbReference type="NCBI Taxonomy" id="88211"/>
    <lineage>
        <taxon>Eukaryota</taxon>
        <taxon>Metazoa</taxon>
        <taxon>Ecdysozoa</taxon>
        <taxon>Arthropoda</taxon>
        <taxon>Crustacea</taxon>
        <taxon>Multicrustacea</taxon>
        <taxon>Malacostraca</taxon>
        <taxon>Eumalacostraca</taxon>
        <taxon>Eucarida</taxon>
        <taxon>Decapoda</taxon>
        <taxon>Pleocyemata</taxon>
        <taxon>Anomura</taxon>
        <taxon>Galatheoidea</taxon>
        <taxon>Porcellanidae</taxon>
        <taxon>Petrolisthes</taxon>
    </lineage>
</organism>
<name>A0AAE1EJ93_PETCI</name>
<reference evidence="1" key="1">
    <citation type="submission" date="2023-10" db="EMBL/GenBank/DDBJ databases">
        <title>Genome assemblies of two species of porcelain crab, Petrolisthes cinctipes and Petrolisthes manimaculis (Anomura: Porcellanidae).</title>
        <authorList>
            <person name="Angst P."/>
        </authorList>
    </citation>
    <scope>NUCLEOTIDE SEQUENCE</scope>
    <source>
        <strain evidence="1">PB745_01</strain>
        <tissue evidence="1">Gill</tissue>
    </source>
</reference>
<dbReference type="Proteomes" id="UP001286313">
    <property type="component" value="Unassembled WGS sequence"/>
</dbReference>
<gene>
    <name evidence="1" type="ORF">Pcinc_042038</name>
</gene>
<sequence>MPPAIKLYLEEKEPSDIHNAAILAENYVLTHKGGSFPTVTRAGELVMWQETVHQRDKLVKVAGEGVVQCMFRPNCEDITVGEQCLNGSGIAGVLSVLSTSCLVGLCPRTDQGILNIQ</sequence>
<evidence type="ECO:0000313" key="1">
    <source>
        <dbReference type="EMBL" id="KAK3851306.1"/>
    </source>
</evidence>
<protein>
    <submittedName>
        <fullName evidence="1">Uncharacterized protein</fullName>
    </submittedName>
</protein>